<reference evidence="2" key="3">
    <citation type="submission" date="2015-04" db="UniProtKB">
        <authorList>
            <consortium name="EnsemblPlants"/>
        </authorList>
    </citation>
    <scope>IDENTIFICATION</scope>
    <source>
        <strain evidence="2">cv. Jemalong A17</strain>
    </source>
</reference>
<sequence length="53" mass="6121">MNLIQFLSSKSKVINYSTNMTENLHMRKETMTSSSRKERVTVNPTKICISNDI</sequence>
<dbReference type="Proteomes" id="UP000002051">
    <property type="component" value="Unassembled WGS sequence"/>
</dbReference>
<evidence type="ECO:0000313" key="1">
    <source>
        <dbReference type="EMBL" id="KEH22954.1"/>
    </source>
</evidence>
<evidence type="ECO:0000313" key="2">
    <source>
        <dbReference type="EnsemblPlants" id="KEH22954"/>
    </source>
</evidence>
<gene>
    <name evidence="1" type="ordered locus">MTR_7g062930</name>
</gene>
<organism evidence="1 3">
    <name type="scientific">Medicago truncatula</name>
    <name type="common">Barrel medic</name>
    <name type="synonym">Medicago tribuloides</name>
    <dbReference type="NCBI Taxonomy" id="3880"/>
    <lineage>
        <taxon>Eukaryota</taxon>
        <taxon>Viridiplantae</taxon>
        <taxon>Streptophyta</taxon>
        <taxon>Embryophyta</taxon>
        <taxon>Tracheophyta</taxon>
        <taxon>Spermatophyta</taxon>
        <taxon>Magnoliopsida</taxon>
        <taxon>eudicotyledons</taxon>
        <taxon>Gunneridae</taxon>
        <taxon>Pentapetalae</taxon>
        <taxon>rosids</taxon>
        <taxon>fabids</taxon>
        <taxon>Fabales</taxon>
        <taxon>Fabaceae</taxon>
        <taxon>Papilionoideae</taxon>
        <taxon>50 kb inversion clade</taxon>
        <taxon>NPAAA clade</taxon>
        <taxon>Hologalegina</taxon>
        <taxon>IRL clade</taxon>
        <taxon>Trifolieae</taxon>
        <taxon>Medicago</taxon>
    </lineage>
</organism>
<name>A0A072TZM4_MEDTR</name>
<dbReference type="AlphaFoldDB" id="A0A072TZM4"/>
<keyword evidence="3" id="KW-1185">Reference proteome</keyword>
<reference evidence="1 3" key="2">
    <citation type="journal article" date="2014" name="BMC Genomics">
        <title>An improved genome release (version Mt4.0) for the model legume Medicago truncatula.</title>
        <authorList>
            <person name="Tang H."/>
            <person name="Krishnakumar V."/>
            <person name="Bidwell S."/>
            <person name="Rosen B."/>
            <person name="Chan A."/>
            <person name="Zhou S."/>
            <person name="Gentzbittel L."/>
            <person name="Childs K.L."/>
            <person name="Yandell M."/>
            <person name="Gundlach H."/>
            <person name="Mayer K.F."/>
            <person name="Schwartz D.C."/>
            <person name="Town C.D."/>
        </authorList>
    </citation>
    <scope>GENOME REANNOTATION</scope>
    <source>
        <strain evidence="1">A17</strain>
        <strain evidence="2 3">cv. Jemalong A17</strain>
    </source>
</reference>
<dbReference type="HOGENOM" id="CLU_3071749_0_0_1"/>
<dbReference type="EnsemblPlants" id="KEH22954">
    <property type="protein sequence ID" value="KEH22954"/>
    <property type="gene ID" value="MTR_7g062930"/>
</dbReference>
<protein>
    <submittedName>
        <fullName evidence="1 2">Uncharacterized protein</fullName>
    </submittedName>
</protein>
<evidence type="ECO:0000313" key="3">
    <source>
        <dbReference type="Proteomes" id="UP000002051"/>
    </source>
</evidence>
<reference evidence="1 3" key="1">
    <citation type="journal article" date="2011" name="Nature">
        <title>The Medicago genome provides insight into the evolution of rhizobial symbioses.</title>
        <authorList>
            <person name="Young N.D."/>
            <person name="Debelle F."/>
            <person name="Oldroyd G.E."/>
            <person name="Geurts R."/>
            <person name="Cannon S.B."/>
            <person name="Udvardi M.K."/>
            <person name="Benedito V.A."/>
            <person name="Mayer K.F."/>
            <person name="Gouzy J."/>
            <person name="Schoof H."/>
            <person name="Van de Peer Y."/>
            <person name="Proost S."/>
            <person name="Cook D.R."/>
            <person name="Meyers B.C."/>
            <person name="Spannagl M."/>
            <person name="Cheung F."/>
            <person name="De Mita S."/>
            <person name="Krishnakumar V."/>
            <person name="Gundlach H."/>
            <person name="Zhou S."/>
            <person name="Mudge J."/>
            <person name="Bharti A.K."/>
            <person name="Murray J.D."/>
            <person name="Naoumkina M.A."/>
            <person name="Rosen B."/>
            <person name="Silverstein K.A."/>
            <person name="Tang H."/>
            <person name="Rombauts S."/>
            <person name="Zhao P.X."/>
            <person name="Zhou P."/>
            <person name="Barbe V."/>
            <person name="Bardou P."/>
            <person name="Bechner M."/>
            <person name="Bellec A."/>
            <person name="Berger A."/>
            <person name="Berges H."/>
            <person name="Bidwell S."/>
            <person name="Bisseling T."/>
            <person name="Choisne N."/>
            <person name="Couloux A."/>
            <person name="Denny R."/>
            <person name="Deshpande S."/>
            <person name="Dai X."/>
            <person name="Doyle J.J."/>
            <person name="Dudez A.M."/>
            <person name="Farmer A.D."/>
            <person name="Fouteau S."/>
            <person name="Franken C."/>
            <person name="Gibelin C."/>
            <person name="Gish J."/>
            <person name="Goldstein S."/>
            <person name="Gonzalez A.J."/>
            <person name="Green P.J."/>
            <person name="Hallab A."/>
            <person name="Hartog M."/>
            <person name="Hua A."/>
            <person name="Humphray S.J."/>
            <person name="Jeong D.H."/>
            <person name="Jing Y."/>
            <person name="Jocker A."/>
            <person name="Kenton S.M."/>
            <person name="Kim D.J."/>
            <person name="Klee K."/>
            <person name="Lai H."/>
            <person name="Lang C."/>
            <person name="Lin S."/>
            <person name="Macmil S.L."/>
            <person name="Magdelenat G."/>
            <person name="Matthews L."/>
            <person name="McCorrison J."/>
            <person name="Monaghan E.L."/>
            <person name="Mun J.H."/>
            <person name="Najar F.Z."/>
            <person name="Nicholson C."/>
            <person name="Noirot C."/>
            <person name="O'Bleness M."/>
            <person name="Paule C.R."/>
            <person name="Poulain J."/>
            <person name="Prion F."/>
            <person name="Qin B."/>
            <person name="Qu C."/>
            <person name="Retzel E.F."/>
            <person name="Riddle C."/>
            <person name="Sallet E."/>
            <person name="Samain S."/>
            <person name="Samson N."/>
            <person name="Sanders I."/>
            <person name="Saurat O."/>
            <person name="Scarpelli C."/>
            <person name="Schiex T."/>
            <person name="Segurens B."/>
            <person name="Severin A.J."/>
            <person name="Sherrier D.J."/>
            <person name="Shi R."/>
            <person name="Sims S."/>
            <person name="Singer S.R."/>
            <person name="Sinharoy S."/>
            <person name="Sterck L."/>
            <person name="Viollet A."/>
            <person name="Wang B.B."/>
            <person name="Wang K."/>
            <person name="Wang M."/>
            <person name="Wang X."/>
            <person name="Warfsmann J."/>
            <person name="Weissenbach J."/>
            <person name="White D.D."/>
            <person name="White J.D."/>
            <person name="Wiley G.B."/>
            <person name="Wincker P."/>
            <person name="Xing Y."/>
            <person name="Yang L."/>
            <person name="Yao Z."/>
            <person name="Ying F."/>
            <person name="Zhai J."/>
            <person name="Zhou L."/>
            <person name="Zuber A."/>
            <person name="Denarie J."/>
            <person name="Dixon R.A."/>
            <person name="May G.D."/>
            <person name="Schwartz D.C."/>
            <person name="Rogers J."/>
            <person name="Quetier F."/>
            <person name="Town C.D."/>
            <person name="Roe B.A."/>
        </authorList>
    </citation>
    <scope>NUCLEOTIDE SEQUENCE [LARGE SCALE GENOMIC DNA]</scope>
    <source>
        <strain evidence="1">A17</strain>
        <strain evidence="2 3">cv. Jemalong A17</strain>
    </source>
</reference>
<proteinExistence type="predicted"/>
<accession>A0A072TZM4</accession>
<dbReference type="EMBL" id="CM001223">
    <property type="protein sequence ID" value="KEH22954.1"/>
    <property type="molecule type" value="Genomic_DNA"/>
</dbReference>